<dbReference type="InterPro" id="IPR018297">
    <property type="entry name" value="A/G_cyclase_CS"/>
</dbReference>
<proteinExistence type="inferred from homology"/>
<feature type="transmembrane region" description="Helical" evidence="9">
    <location>
        <begin position="716"/>
        <end position="743"/>
    </location>
</feature>
<dbReference type="SMART" id="SM00091">
    <property type="entry name" value="PAS"/>
    <property type="match status" value="1"/>
</dbReference>
<dbReference type="GO" id="GO:0016849">
    <property type="term" value="F:phosphorus-oxygen lyase activity"/>
    <property type="evidence" value="ECO:0007669"/>
    <property type="project" value="InterPro"/>
</dbReference>
<feature type="transmembrane region" description="Helical" evidence="9">
    <location>
        <begin position="1220"/>
        <end position="1241"/>
    </location>
</feature>
<feature type="region of interest" description="Disordered" evidence="8">
    <location>
        <begin position="1711"/>
        <end position="1733"/>
    </location>
</feature>
<comment type="caution">
    <text evidence="12">The sequence shown here is derived from an EMBL/GenBank/DDBJ whole genome shotgun (WGS) entry which is preliminary data.</text>
</comment>
<dbReference type="CDD" id="cd07302">
    <property type="entry name" value="CHD"/>
    <property type="match status" value="1"/>
</dbReference>
<protein>
    <recommendedName>
        <fullName evidence="14">Adenylate and Guanylate cyclase catalytic domain containing protein</fullName>
    </recommendedName>
</protein>
<dbReference type="Pfam" id="PF25474">
    <property type="entry name" value="TPR_TmcB"/>
    <property type="match status" value="1"/>
</dbReference>
<keyword evidence="2 9" id="KW-0812">Transmembrane</keyword>
<dbReference type="SUPFAM" id="SSF55785">
    <property type="entry name" value="PYP-like sensor domain (PAS domain)"/>
    <property type="match status" value="1"/>
</dbReference>
<dbReference type="PROSITE" id="PS50125">
    <property type="entry name" value="GUANYLATE_CYCLASE_2"/>
    <property type="match status" value="1"/>
</dbReference>
<dbReference type="GeneID" id="68097745"/>
<dbReference type="InterPro" id="IPR000014">
    <property type="entry name" value="PAS"/>
</dbReference>
<dbReference type="RefSeq" id="XP_044548389.1">
    <property type="nucleotide sequence ID" value="XM_044695024.1"/>
</dbReference>
<evidence type="ECO:0000256" key="9">
    <source>
        <dbReference type="SAM" id="Phobius"/>
    </source>
</evidence>
<evidence type="ECO:0000256" key="6">
    <source>
        <dbReference type="ARBA" id="ARBA00023239"/>
    </source>
</evidence>
<dbReference type="InterPro" id="IPR050401">
    <property type="entry name" value="Cyclic_nucleotide_synthase"/>
</dbReference>
<feature type="transmembrane region" description="Helical" evidence="9">
    <location>
        <begin position="934"/>
        <end position="954"/>
    </location>
</feature>
<dbReference type="GO" id="GO:0000166">
    <property type="term" value="F:nucleotide binding"/>
    <property type="evidence" value="ECO:0007669"/>
    <property type="project" value="UniProtKB-KW"/>
</dbReference>
<keyword evidence="13" id="KW-1185">Reference proteome</keyword>
<feature type="compositionally biased region" description="Polar residues" evidence="8">
    <location>
        <begin position="1711"/>
        <end position="1726"/>
    </location>
</feature>
<dbReference type="GO" id="GO:0009190">
    <property type="term" value="P:cyclic nucleotide biosynthetic process"/>
    <property type="evidence" value="ECO:0007669"/>
    <property type="project" value="InterPro"/>
</dbReference>
<feature type="transmembrane region" description="Helical" evidence="9">
    <location>
        <begin position="296"/>
        <end position="314"/>
    </location>
</feature>
<evidence type="ECO:0000259" key="11">
    <source>
        <dbReference type="PROSITE" id="PS50125"/>
    </source>
</evidence>
<dbReference type="SUPFAM" id="SSF55073">
    <property type="entry name" value="Nucleotide cyclase"/>
    <property type="match status" value="1"/>
</dbReference>
<evidence type="ECO:0008006" key="14">
    <source>
        <dbReference type="Google" id="ProtNLM"/>
    </source>
</evidence>
<dbReference type="Proteomes" id="UP000816034">
    <property type="component" value="Unassembled WGS sequence"/>
</dbReference>
<feature type="region of interest" description="Disordered" evidence="8">
    <location>
        <begin position="1"/>
        <end position="50"/>
    </location>
</feature>
<evidence type="ECO:0000259" key="10">
    <source>
        <dbReference type="PROSITE" id="PS50112"/>
    </source>
</evidence>
<evidence type="ECO:0000256" key="2">
    <source>
        <dbReference type="ARBA" id="ARBA00022692"/>
    </source>
</evidence>
<feature type="transmembrane region" description="Helical" evidence="9">
    <location>
        <begin position="230"/>
        <end position="254"/>
    </location>
</feature>
<dbReference type="EMBL" id="PYSW02000023">
    <property type="protein sequence ID" value="KAG2382710.1"/>
    <property type="molecule type" value="Genomic_DNA"/>
</dbReference>
<keyword evidence="4 9" id="KW-1133">Transmembrane helix</keyword>
<dbReference type="GO" id="GO:0016020">
    <property type="term" value="C:membrane"/>
    <property type="evidence" value="ECO:0007669"/>
    <property type="project" value="UniProtKB-SubCell"/>
</dbReference>
<name>A0AA88GRE0_NAELO</name>
<gene>
    <name evidence="12" type="ORF">C9374_005290</name>
</gene>
<accession>A0AA88GRE0</accession>
<dbReference type="GO" id="GO:0035556">
    <property type="term" value="P:intracellular signal transduction"/>
    <property type="evidence" value="ECO:0007669"/>
    <property type="project" value="InterPro"/>
</dbReference>
<dbReference type="InterPro" id="IPR057352">
    <property type="entry name" value="TPR_TmcB/C"/>
</dbReference>
<dbReference type="NCBIfam" id="TIGR00229">
    <property type="entry name" value="sensory_box"/>
    <property type="match status" value="1"/>
</dbReference>
<dbReference type="CDD" id="cd00130">
    <property type="entry name" value="PAS"/>
    <property type="match status" value="1"/>
</dbReference>
<feature type="transmembrane region" description="Helical" evidence="9">
    <location>
        <begin position="368"/>
        <end position="389"/>
    </location>
</feature>
<sequence length="1733" mass="195823">MTSVGFDDRSSVSGGGRDNSFRFPPPQMTSNTGLATSSTSLSSGRNTDMSGSELSAVEKLRNKFMTFLFFIQDNDIREGWRDYLSFFIFYIYLMWISMFLPNLGLEMRYGEWGSWLFTVLNYPMTFSMERLPYYGALALSIIAIVFLLGYILLIVWSSYAFKTTSQYLNGTKRIVSLASKAMLALSIPSIYVISSFIDCTLTTEQLNTPILNRFYQYSNVSIACFGSQNIALYITSIVTTILFMLCSALACLIVTNSHPHNTVPFVADNPLFICALLLYNQAQIFIHFVIPAEYSFVRGVIHLVSALVMCVLLFKSLPFLRRFENSITFGILASSCASSIGSIVTSIINKSIFVQLQIPVNEFGIGLSGATLVLMLLGFLMGTIVLEVYTKYIVRSVRSFILENGKSETNVEGGDIESTVEHHAIEKSIEKVSLAIYIDFVSSKNLRKLILFLRFSMKPSIFDRESVISNINMAISLIKGFSQSNQLDTEILLLSSTIIANFLPQEVNAVPFAHGLLKKAWKKIELNALATQYSKNSVNAIEVLSQLSKNQEEMKCIHKAFWKELTQETVNHSKIESLILRSASLTNECDQKFKSLLSISKSDKTVLRCFANYIEVFKFNKELAQELYSEATALEEDESKRNRAQYSKFKKMNNRVLPVQSNQTWNEGSVNNDLNDSNVEFEDSKIDHTFEGIEEDSELRKESVFRNVLTVTHKHISLLTMFSVFIVLSLAVLSSTLVMGIIFSNSVTDTVLNVNTACNPLTSSIQLASALRSIQSMIYLSNVNELNVTVLRKFGFHSLEDYLTTEKLEMQKHLGLIKKVTELAHTAEFSRDMYSEFHEVFYPMSLPVAPSGSSTFNATNLVNLTIADITNVMTIYAEEVLKFNQDDLSKTFASYPFMTLFLNAGYVTSAYSQFCYKFIEQSKSSVKQTSNIFIIYYCFCIALYFLYTVVFAIFSRVDLSYLKKVLNLIEKNVSKNESGKIYHNLCKSYTVSEETSISPQKNSFFYPRNMVVMLTFLVAIVVAVCAGLFLNQTLGNAQYSFESYVTMRDAYIALENTEYLIFYVTEDYTHTSFKNKTFFNYPPLVTNEFLDRVHSNISDRVAKIRFYWNMCMYGSNYFPDETLVIGMFETTDRMIHGDANCTFDKMISGNNCSIGIDNMVTLYLANSIELAEQIDMSPIDRNRLLNKFLATRYLSLRVTDALLDFSEVFAQGAAIPSSTFITIFSIIGFISLFIISFLIYLSMRKHFISVQELRMLFNYLPVEVMESNENIKSYIVHHHLPDIFSTSSILQRRKSSSSEGDAKVRNILNACYDGTVMCNNKADIEIFNPAAQKMFGYNQTESVGRPLYQLFDKNEQSKVKSLVEEMMIHAARGESKGESMEVECMRKNQTTFPSRLNLFVTLHNSQPIVTCFIKDITSEKKHNSLLAQEKKHSEELLLNILPSAVACKLKSGETYIAEKFSDVTCFFSDMVGFTKLSSGIQPTELVNMLNEIVNGFDDIVEKYNLEKIKTIGDSYFCVGGLFGANAQSDHPERMLRFAIETFNVIHRYNSKSQKPAPEQINIRIGINTGSVVAGVIGKKKFAYDLWGDTINVASRMESSSLPGRIQLSRSSYERVYDIAGLSFEERVIDVKGKGECVAYLLDEKHHINPIISTAPSLTDILRNSLTEKNPNFDSSIEVFKTAAVVDQSFSNHDTVMTGEEEEKLRVNSLEQAQHSTNISSDTSMTIADTKVEH</sequence>
<dbReference type="Pfam" id="PF13426">
    <property type="entry name" value="PAS_9"/>
    <property type="match status" value="1"/>
</dbReference>
<feature type="domain" description="PAS" evidence="10">
    <location>
        <begin position="1300"/>
        <end position="1370"/>
    </location>
</feature>
<feature type="transmembrane region" description="Helical" evidence="9">
    <location>
        <begin position="133"/>
        <end position="156"/>
    </location>
</feature>
<dbReference type="PANTHER" id="PTHR11920:SF335">
    <property type="entry name" value="GUANYLATE CYCLASE"/>
    <property type="match status" value="1"/>
</dbReference>
<dbReference type="PROSITE" id="PS00452">
    <property type="entry name" value="GUANYLATE_CYCLASE_1"/>
    <property type="match status" value="1"/>
</dbReference>
<feature type="transmembrane region" description="Helical" evidence="9">
    <location>
        <begin position="326"/>
        <end position="348"/>
    </location>
</feature>
<feature type="compositionally biased region" description="Low complexity" evidence="8">
    <location>
        <begin position="29"/>
        <end position="47"/>
    </location>
</feature>
<dbReference type="Gene3D" id="3.30.450.20">
    <property type="entry name" value="PAS domain"/>
    <property type="match status" value="1"/>
</dbReference>
<evidence type="ECO:0000256" key="7">
    <source>
        <dbReference type="RuleBase" id="RU000405"/>
    </source>
</evidence>
<dbReference type="PROSITE" id="PS50112">
    <property type="entry name" value="PAS"/>
    <property type="match status" value="1"/>
</dbReference>
<feature type="compositionally biased region" description="Basic and acidic residues" evidence="8">
    <location>
        <begin position="1"/>
        <end position="10"/>
    </location>
</feature>
<evidence type="ECO:0000256" key="1">
    <source>
        <dbReference type="ARBA" id="ARBA00004370"/>
    </source>
</evidence>
<dbReference type="Pfam" id="PF00211">
    <property type="entry name" value="Guanylate_cyc"/>
    <property type="match status" value="1"/>
</dbReference>
<keyword evidence="3" id="KW-0547">Nucleotide-binding</keyword>
<dbReference type="InterPro" id="IPR001054">
    <property type="entry name" value="A/G_cyclase"/>
</dbReference>
<feature type="transmembrane region" description="Helical" evidence="9">
    <location>
        <begin position="83"/>
        <end position="100"/>
    </location>
</feature>
<dbReference type="Gene3D" id="3.30.70.1230">
    <property type="entry name" value="Nucleotide cyclase"/>
    <property type="match status" value="1"/>
</dbReference>
<evidence type="ECO:0000313" key="13">
    <source>
        <dbReference type="Proteomes" id="UP000816034"/>
    </source>
</evidence>
<keyword evidence="5 9" id="KW-0472">Membrane</keyword>
<dbReference type="InterPro" id="IPR035965">
    <property type="entry name" value="PAS-like_dom_sf"/>
</dbReference>
<dbReference type="InterPro" id="IPR029787">
    <property type="entry name" value="Nucleotide_cyclase"/>
</dbReference>
<evidence type="ECO:0000256" key="3">
    <source>
        <dbReference type="ARBA" id="ARBA00022741"/>
    </source>
</evidence>
<feature type="transmembrane region" description="Helical" evidence="9">
    <location>
        <begin position="266"/>
        <end position="290"/>
    </location>
</feature>
<dbReference type="SMART" id="SM00044">
    <property type="entry name" value="CYCc"/>
    <property type="match status" value="1"/>
</dbReference>
<feature type="domain" description="Guanylate cyclase" evidence="11">
    <location>
        <begin position="1464"/>
        <end position="1597"/>
    </location>
</feature>
<keyword evidence="6 7" id="KW-0456">Lyase</keyword>
<feature type="transmembrane region" description="Helical" evidence="9">
    <location>
        <begin position="177"/>
        <end position="197"/>
    </location>
</feature>
<feature type="transmembrane region" description="Helical" evidence="9">
    <location>
        <begin position="1010"/>
        <end position="1030"/>
    </location>
</feature>
<evidence type="ECO:0000256" key="5">
    <source>
        <dbReference type="ARBA" id="ARBA00023136"/>
    </source>
</evidence>
<evidence type="ECO:0000256" key="4">
    <source>
        <dbReference type="ARBA" id="ARBA00022989"/>
    </source>
</evidence>
<comment type="subcellular location">
    <subcellularLocation>
        <location evidence="1">Membrane</location>
    </subcellularLocation>
</comment>
<reference evidence="12 13" key="1">
    <citation type="journal article" date="2018" name="BMC Genomics">
        <title>The genome of Naegleria lovaniensis, the basis for a comparative approach to unravel pathogenicity factors of the human pathogenic amoeba N. fowleri.</title>
        <authorList>
            <person name="Liechti N."/>
            <person name="Schurch N."/>
            <person name="Bruggmann R."/>
            <person name="Wittwer M."/>
        </authorList>
    </citation>
    <scope>NUCLEOTIDE SEQUENCE [LARGE SCALE GENOMIC DNA]</scope>
    <source>
        <strain evidence="12 13">ATCC 30569</strain>
    </source>
</reference>
<dbReference type="PANTHER" id="PTHR11920">
    <property type="entry name" value="GUANYLYL CYCLASE"/>
    <property type="match status" value="1"/>
</dbReference>
<evidence type="ECO:0000313" key="12">
    <source>
        <dbReference type="EMBL" id="KAG2382710.1"/>
    </source>
</evidence>
<organism evidence="12 13">
    <name type="scientific">Naegleria lovaniensis</name>
    <name type="common">Amoeba</name>
    <dbReference type="NCBI Taxonomy" id="51637"/>
    <lineage>
        <taxon>Eukaryota</taxon>
        <taxon>Discoba</taxon>
        <taxon>Heterolobosea</taxon>
        <taxon>Tetramitia</taxon>
        <taxon>Eutetramitia</taxon>
        <taxon>Vahlkampfiidae</taxon>
        <taxon>Naegleria</taxon>
    </lineage>
</organism>
<evidence type="ECO:0000256" key="8">
    <source>
        <dbReference type="SAM" id="MobiDB-lite"/>
    </source>
</evidence>
<comment type="similarity">
    <text evidence="7">Belongs to the adenylyl cyclase class-4/guanylyl cyclase family.</text>
</comment>